<dbReference type="AlphaFoldDB" id="A0A645HVZ4"/>
<dbReference type="EMBL" id="VSSQ01101170">
    <property type="protein sequence ID" value="MPN43030.1"/>
    <property type="molecule type" value="Genomic_DNA"/>
</dbReference>
<proteinExistence type="predicted"/>
<organism evidence="1">
    <name type="scientific">bioreactor metagenome</name>
    <dbReference type="NCBI Taxonomy" id="1076179"/>
    <lineage>
        <taxon>unclassified sequences</taxon>
        <taxon>metagenomes</taxon>
        <taxon>ecological metagenomes</taxon>
    </lineage>
</organism>
<dbReference type="Gene3D" id="3.40.630.30">
    <property type="match status" value="1"/>
</dbReference>
<gene>
    <name evidence="1" type="ORF">SDC9_190589</name>
</gene>
<name>A0A645HVZ4_9ZZZZ</name>
<comment type="caution">
    <text evidence="1">The sequence shown here is derived from an EMBL/GenBank/DDBJ whole genome shotgun (WGS) entry which is preliminary data.</text>
</comment>
<reference evidence="1" key="1">
    <citation type="submission" date="2019-08" db="EMBL/GenBank/DDBJ databases">
        <authorList>
            <person name="Kucharzyk K."/>
            <person name="Murdoch R.W."/>
            <person name="Higgins S."/>
            <person name="Loffler F."/>
        </authorList>
    </citation>
    <scope>NUCLEOTIDE SEQUENCE</scope>
</reference>
<protein>
    <recommendedName>
        <fullName evidence="2">N-acetyltransferase domain-containing protein</fullName>
    </recommendedName>
</protein>
<evidence type="ECO:0000313" key="1">
    <source>
        <dbReference type="EMBL" id="MPN43030.1"/>
    </source>
</evidence>
<evidence type="ECO:0008006" key="2">
    <source>
        <dbReference type="Google" id="ProtNLM"/>
    </source>
</evidence>
<accession>A0A645HVZ4</accession>
<sequence length="131" mass="15293">MRAEKQEVIVRIDDKVIASVEWRSYPKAKVHILSMLLNPRFEYLREELIDQAVEILQKNYKEGRITTTIYNDSLTKQAVLEKLGFVKQEMYYLMLRSSGGKGSRNPRIIHPIADLYFTLHGSNSHVNRKNV</sequence>